<proteinExistence type="predicted"/>
<reference evidence="2" key="1">
    <citation type="journal article" date="2019" name="Int. J. Syst. Evol. Microbiol.">
        <title>The Global Catalogue of Microorganisms (GCM) 10K type strain sequencing project: providing services to taxonomists for standard genome sequencing and annotation.</title>
        <authorList>
            <consortium name="The Broad Institute Genomics Platform"/>
            <consortium name="The Broad Institute Genome Sequencing Center for Infectious Disease"/>
            <person name="Wu L."/>
            <person name="Ma J."/>
        </authorList>
    </citation>
    <scope>NUCLEOTIDE SEQUENCE [LARGE SCALE GENOMIC DNA]</scope>
    <source>
        <strain evidence="2">KACC 14249</strain>
    </source>
</reference>
<protein>
    <submittedName>
        <fullName evidence="1">Uncharacterized protein</fullName>
    </submittedName>
</protein>
<organism evidence="1 2">
    <name type="scientific">Angustibacter luteus</name>
    <dbReference type="NCBI Taxonomy" id="658456"/>
    <lineage>
        <taxon>Bacteria</taxon>
        <taxon>Bacillati</taxon>
        <taxon>Actinomycetota</taxon>
        <taxon>Actinomycetes</taxon>
        <taxon>Kineosporiales</taxon>
        <taxon>Kineosporiaceae</taxon>
    </lineage>
</organism>
<dbReference type="Proteomes" id="UP001596189">
    <property type="component" value="Unassembled WGS sequence"/>
</dbReference>
<evidence type="ECO:0000313" key="1">
    <source>
        <dbReference type="EMBL" id="MFC6007270.1"/>
    </source>
</evidence>
<comment type="caution">
    <text evidence="1">The sequence shown here is derived from an EMBL/GenBank/DDBJ whole genome shotgun (WGS) entry which is preliminary data.</text>
</comment>
<evidence type="ECO:0000313" key="2">
    <source>
        <dbReference type="Proteomes" id="UP001596189"/>
    </source>
</evidence>
<name>A0ABW1JEA0_9ACTN</name>
<gene>
    <name evidence="1" type="ORF">ACFQDO_09030</name>
</gene>
<dbReference type="RefSeq" id="WP_345716075.1">
    <property type="nucleotide sequence ID" value="NZ_BAABFP010000004.1"/>
</dbReference>
<accession>A0ABW1JEA0</accession>
<sequence>MLLAALAIGIPLLIRSRRRADWLAELDTAEAEAIWFARALIPELKAAGSHERAAGAWGVSSARVVATEDALTGLEASAPDDESRIRATTLRDAVRSGRGQVEQLVRVGADATLGFGLEDVAVELERVLPPAPPPGSP</sequence>
<dbReference type="EMBL" id="JBHSRD010000003">
    <property type="protein sequence ID" value="MFC6007270.1"/>
    <property type="molecule type" value="Genomic_DNA"/>
</dbReference>
<keyword evidence="2" id="KW-1185">Reference proteome</keyword>